<dbReference type="PANTHER" id="PTHR30204:SF97">
    <property type="entry name" value="MERR FAMILY REGULATORY PROTEIN"/>
    <property type="match status" value="1"/>
</dbReference>
<name>A0ABP8XCJ1_9ACTN</name>
<keyword evidence="4" id="KW-1185">Reference proteome</keyword>
<dbReference type="PROSITE" id="PS50937">
    <property type="entry name" value="HTH_MERR_2"/>
    <property type="match status" value="1"/>
</dbReference>
<reference evidence="4" key="1">
    <citation type="journal article" date="2019" name="Int. J. Syst. Evol. Microbiol.">
        <title>The Global Catalogue of Microorganisms (GCM) 10K type strain sequencing project: providing services to taxonomists for standard genome sequencing and annotation.</title>
        <authorList>
            <consortium name="The Broad Institute Genomics Platform"/>
            <consortium name="The Broad Institute Genome Sequencing Center for Infectious Disease"/>
            <person name="Wu L."/>
            <person name="Ma J."/>
        </authorList>
    </citation>
    <scope>NUCLEOTIDE SEQUENCE [LARGE SCALE GENOMIC DNA]</scope>
    <source>
        <strain evidence="4">JCM 18531</strain>
    </source>
</reference>
<dbReference type="EMBL" id="BAABKM010000002">
    <property type="protein sequence ID" value="GAA4702869.1"/>
    <property type="molecule type" value="Genomic_DNA"/>
</dbReference>
<protein>
    <submittedName>
        <fullName evidence="3">MerR family transcriptional regulator</fullName>
    </submittedName>
</protein>
<organism evidence="3 4">
    <name type="scientific">Nocardioides conyzicola</name>
    <dbReference type="NCBI Taxonomy" id="1651781"/>
    <lineage>
        <taxon>Bacteria</taxon>
        <taxon>Bacillati</taxon>
        <taxon>Actinomycetota</taxon>
        <taxon>Actinomycetes</taxon>
        <taxon>Propionibacteriales</taxon>
        <taxon>Nocardioidaceae</taxon>
        <taxon>Nocardioides</taxon>
    </lineage>
</organism>
<dbReference type="PANTHER" id="PTHR30204">
    <property type="entry name" value="REDOX-CYCLING DRUG-SENSING TRANSCRIPTIONAL ACTIVATOR SOXR"/>
    <property type="match status" value="1"/>
</dbReference>
<proteinExistence type="predicted"/>
<dbReference type="InterPro" id="IPR047057">
    <property type="entry name" value="MerR_fam"/>
</dbReference>
<dbReference type="CDD" id="cd01282">
    <property type="entry name" value="HTH_MerR-like_sg3"/>
    <property type="match status" value="1"/>
</dbReference>
<evidence type="ECO:0000259" key="2">
    <source>
        <dbReference type="PROSITE" id="PS50937"/>
    </source>
</evidence>
<dbReference type="SUPFAM" id="SSF46955">
    <property type="entry name" value="Putative DNA-binding domain"/>
    <property type="match status" value="1"/>
</dbReference>
<dbReference type="RefSeq" id="WP_345521132.1">
    <property type="nucleotide sequence ID" value="NZ_BAABKM010000002.1"/>
</dbReference>
<evidence type="ECO:0000313" key="4">
    <source>
        <dbReference type="Proteomes" id="UP001499974"/>
    </source>
</evidence>
<accession>A0ABP8XCJ1</accession>
<dbReference type="Proteomes" id="UP001499974">
    <property type="component" value="Unassembled WGS sequence"/>
</dbReference>
<evidence type="ECO:0000256" key="1">
    <source>
        <dbReference type="ARBA" id="ARBA00023125"/>
    </source>
</evidence>
<keyword evidence="1" id="KW-0238">DNA-binding</keyword>
<sequence>MLRIGELAERTGASVRSLRYYEEQGMLLSSRTSGGHRTYDEDAVDRVRLIQVLFAAGVTSRNVVQLMPCLYSGTTTPAMLERLRAERARIDVQARQLVATRKRLDAVIVEADKRRVG</sequence>
<comment type="caution">
    <text evidence="3">The sequence shown here is derived from an EMBL/GenBank/DDBJ whole genome shotgun (WGS) entry which is preliminary data.</text>
</comment>
<dbReference type="Gene3D" id="1.10.1660.10">
    <property type="match status" value="1"/>
</dbReference>
<dbReference type="PRINTS" id="PR00040">
    <property type="entry name" value="HTHMERR"/>
</dbReference>
<evidence type="ECO:0000313" key="3">
    <source>
        <dbReference type="EMBL" id="GAA4702869.1"/>
    </source>
</evidence>
<dbReference type="InterPro" id="IPR009061">
    <property type="entry name" value="DNA-bd_dom_put_sf"/>
</dbReference>
<feature type="domain" description="HTH merR-type" evidence="2">
    <location>
        <begin position="1"/>
        <end position="69"/>
    </location>
</feature>
<gene>
    <name evidence="3" type="ORF">GCM10023349_20240</name>
</gene>
<dbReference type="Pfam" id="PF13411">
    <property type="entry name" value="MerR_1"/>
    <property type="match status" value="1"/>
</dbReference>
<dbReference type="SMART" id="SM00422">
    <property type="entry name" value="HTH_MERR"/>
    <property type="match status" value="1"/>
</dbReference>
<dbReference type="InterPro" id="IPR000551">
    <property type="entry name" value="MerR-type_HTH_dom"/>
</dbReference>